<dbReference type="Gene3D" id="3.30.565.10">
    <property type="entry name" value="Histidine kinase-like ATPase, C-terminal domain"/>
    <property type="match status" value="1"/>
</dbReference>
<sequence length="374" mass="38689">MSRERRPRAVSSLAGRLLAALTLVVVTGGVTAWLVAGAVGPSVFRAHMVQTGPPDEGGSLVHAEEAFRSASVFSLGVALGAALLASLAVSIFLTRRIGRSLGTLAAAAGAVAGGRLDSRVPEPGMGSEFDDLAAAFNTMAGRLEASDGLRRRLMADVAHELRTPVATLTAYVEGIEDGVLALSPETMAVLRGQTSRLTRLAQDLAAVTQAESSELELRTRRMDPGELVVNASDAAREAYVTKGVRLEEQVAAGLPAVAVDPDRMAQVLGNLLDNALRHTSRDGIVRIHAGAHHAGIVLSVEDSGEGISADHLAHVFERFYRADTARDRVHGGSGIGLAITKALVEAHGGSVGVHSEGSGRGATFLVFLPAAGSG</sequence>
<dbReference type="EMBL" id="JABCJJ010000004">
    <property type="protein sequence ID" value="NMR19489.1"/>
    <property type="molecule type" value="Genomic_DNA"/>
</dbReference>
<evidence type="ECO:0000256" key="2">
    <source>
        <dbReference type="ARBA" id="ARBA00004236"/>
    </source>
</evidence>
<dbReference type="InterPro" id="IPR003594">
    <property type="entry name" value="HATPase_dom"/>
</dbReference>
<dbReference type="InterPro" id="IPR036097">
    <property type="entry name" value="HisK_dim/P_sf"/>
</dbReference>
<evidence type="ECO:0000256" key="5">
    <source>
        <dbReference type="ARBA" id="ARBA00022553"/>
    </source>
</evidence>
<gene>
    <name evidence="17" type="ORF">HIR71_04505</name>
</gene>
<dbReference type="PANTHER" id="PTHR45436:SF5">
    <property type="entry name" value="SENSOR HISTIDINE KINASE TRCS"/>
    <property type="match status" value="1"/>
</dbReference>
<dbReference type="EC" id="2.7.13.3" evidence="3"/>
<accession>A0A7Y0LX92</accession>
<name>A0A7Y0LX92_CELFI</name>
<keyword evidence="5" id="KW-0597">Phosphoprotein</keyword>
<dbReference type="GO" id="GO:0000155">
    <property type="term" value="F:phosphorelay sensor kinase activity"/>
    <property type="evidence" value="ECO:0007669"/>
    <property type="project" value="InterPro"/>
</dbReference>
<dbReference type="InterPro" id="IPR004358">
    <property type="entry name" value="Sig_transdc_His_kin-like_C"/>
</dbReference>
<keyword evidence="6" id="KW-0808">Transferase</keyword>
<evidence type="ECO:0000256" key="14">
    <source>
        <dbReference type="SAM" id="Phobius"/>
    </source>
</evidence>
<evidence type="ECO:0000256" key="3">
    <source>
        <dbReference type="ARBA" id="ARBA00012438"/>
    </source>
</evidence>
<dbReference type="GO" id="GO:0005524">
    <property type="term" value="F:ATP binding"/>
    <property type="evidence" value="ECO:0007669"/>
    <property type="project" value="UniProtKB-KW"/>
</dbReference>
<comment type="catalytic activity">
    <reaction evidence="1">
        <text>ATP + protein L-histidine = ADP + protein N-phospho-L-histidine.</text>
        <dbReference type="EC" id="2.7.13.3"/>
    </reaction>
</comment>
<keyword evidence="18" id="KW-1185">Reference proteome</keyword>
<dbReference type="CDD" id="cd00082">
    <property type="entry name" value="HisKA"/>
    <property type="match status" value="1"/>
</dbReference>
<dbReference type="InterPro" id="IPR003661">
    <property type="entry name" value="HisK_dim/P_dom"/>
</dbReference>
<comment type="subcellular location">
    <subcellularLocation>
        <location evidence="2">Cell membrane</location>
    </subcellularLocation>
</comment>
<dbReference type="InterPro" id="IPR050428">
    <property type="entry name" value="TCS_sensor_his_kinase"/>
</dbReference>
<keyword evidence="13 14" id="KW-0472">Membrane</keyword>
<dbReference type="GO" id="GO:0005886">
    <property type="term" value="C:plasma membrane"/>
    <property type="evidence" value="ECO:0007669"/>
    <property type="project" value="UniProtKB-SubCell"/>
</dbReference>
<evidence type="ECO:0000256" key="12">
    <source>
        <dbReference type="ARBA" id="ARBA00023012"/>
    </source>
</evidence>
<dbReference type="SMART" id="SM00387">
    <property type="entry name" value="HATPase_c"/>
    <property type="match status" value="1"/>
</dbReference>
<feature type="transmembrane region" description="Helical" evidence="14">
    <location>
        <begin position="70"/>
        <end position="93"/>
    </location>
</feature>
<feature type="domain" description="Histidine kinase" evidence="15">
    <location>
        <begin position="156"/>
        <end position="372"/>
    </location>
</feature>
<keyword evidence="10" id="KW-0067">ATP-binding</keyword>
<dbReference type="AlphaFoldDB" id="A0A7Y0LX92"/>
<dbReference type="SUPFAM" id="SSF55874">
    <property type="entry name" value="ATPase domain of HSP90 chaperone/DNA topoisomerase II/histidine kinase"/>
    <property type="match status" value="1"/>
</dbReference>
<dbReference type="Proteomes" id="UP000562124">
    <property type="component" value="Unassembled WGS sequence"/>
</dbReference>
<dbReference type="SUPFAM" id="SSF158472">
    <property type="entry name" value="HAMP domain-like"/>
    <property type="match status" value="1"/>
</dbReference>
<dbReference type="SMART" id="SM00388">
    <property type="entry name" value="HisKA"/>
    <property type="match status" value="1"/>
</dbReference>
<dbReference type="SMART" id="SM00304">
    <property type="entry name" value="HAMP"/>
    <property type="match status" value="1"/>
</dbReference>
<evidence type="ECO:0000256" key="10">
    <source>
        <dbReference type="ARBA" id="ARBA00022840"/>
    </source>
</evidence>
<dbReference type="InterPro" id="IPR003660">
    <property type="entry name" value="HAMP_dom"/>
</dbReference>
<evidence type="ECO:0000256" key="7">
    <source>
        <dbReference type="ARBA" id="ARBA00022692"/>
    </source>
</evidence>
<comment type="caution">
    <text evidence="17">The sequence shown here is derived from an EMBL/GenBank/DDBJ whole genome shotgun (WGS) entry which is preliminary data.</text>
</comment>
<evidence type="ECO:0000256" key="1">
    <source>
        <dbReference type="ARBA" id="ARBA00000085"/>
    </source>
</evidence>
<evidence type="ECO:0000259" key="15">
    <source>
        <dbReference type="PROSITE" id="PS50109"/>
    </source>
</evidence>
<evidence type="ECO:0000313" key="17">
    <source>
        <dbReference type="EMBL" id="NMR19489.1"/>
    </source>
</evidence>
<keyword evidence="12" id="KW-0902">Two-component regulatory system</keyword>
<dbReference type="Pfam" id="PF00512">
    <property type="entry name" value="HisKA"/>
    <property type="match status" value="1"/>
</dbReference>
<keyword evidence="9 17" id="KW-0418">Kinase</keyword>
<dbReference type="PANTHER" id="PTHR45436">
    <property type="entry name" value="SENSOR HISTIDINE KINASE YKOH"/>
    <property type="match status" value="1"/>
</dbReference>
<organism evidence="17 18">
    <name type="scientific">Cellulomonas fimi</name>
    <dbReference type="NCBI Taxonomy" id="1708"/>
    <lineage>
        <taxon>Bacteria</taxon>
        <taxon>Bacillati</taxon>
        <taxon>Actinomycetota</taxon>
        <taxon>Actinomycetes</taxon>
        <taxon>Micrococcales</taxon>
        <taxon>Cellulomonadaceae</taxon>
        <taxon>Cellulomonas</taxon>
    </lineage>
</organism>
<dbReference type="InterPro" id="IPR005467">
    <property type="entry name" value="His_kinase_dom"/>
</dbReference>
<dbReference type="PROSITE" id="PS50109">
    <property type="entry name" value="HIS_KIN"/>
    <property type="match status" value="1"/>
</dbReference>
<keyword evidence="7 14" id="KW-0812">Transmembrane</keyword>
<evidence type="ECO:0000259" key="16">
    <source>
        <dbReference type="PROSITE" id="PS50885"/>
    </source>
</evidence>
<evidence type="ECO:0000256" key="9">
    <source>
        <dbReference type="ARBA" id="ARBA00022777"/>
    </source>
</evidence>
<evidence type="ECO:0000256" key="8">
    <source>
        <dbReference type="ARBA" id="ARBA00022741"/>
    </source>
</evidence>
<dbReference type="Gene3D" id="1.10.287.130">
    <property type="match status" value="1"/>
</dbReference>
<keyword evidence="4" id="KW-1003">Cell membrane</keyword>
<evidence type="ECO:0000256" key="13">
    <source>
        <dbReference type="ARBA" id="ARBA00023136"/>
    </source>
</evidence>
<evidence type="ECO:0000256" key="11">
    <source>
        <dbReference type="ARBA" id="ARBA00022989"/>
    </source>
</evidence>
<protein>
    <recommendedName>
        <fullName evidence="3">histidine kinase</fullName>
        <ecNumber evidence="3">2.7.13.3</ecNumber>
    </recommendedName>
</protein>
<dbReference type="CDD" id="cd06225">
    <property type="entry name" value="HAMP"/>
    <property type="match status" value="1"/>
</dbReference>
<keyword evidence="11 14" id="KW-1133">Transmembrane helix</keyword>
<evidence type="ECO:0000313" key="18">
    <source>
        <dbReference type="Proteomes" id="UP000562124"/>
    </source>
</evidence>
<dbReference type="Gene3D" id="6.10.340.10">
    <property type="match status" value="1"/>
</dbReference>
<dbReference type="PROSITE" id="PS50885">
    <property type="entry name" value="HAMP"/>
    <property type="match status" value="1"/>
</dbReference>
<feature type="domain" description="HAMP" evidence="16">
    <location>
        <begin position="95"/>
        <end position="148"/>
    </location>
</feature>
<keyword evidence="8" id="KW-0547">Nucleotide-binding</keyword>
<dbReference type="Pfam" id="PF00672">
    <property type="entry name" value="HAMP"/>
    <property type="match status" value="1"/>
</dbReference>
<dbReference type="PRINTS" id="PR00344">
    <property type="entry name" value="BCTRLSENSOR"/>
</dbReference>
<evidence type="ECO:0000256" key="4">
    <source>
        <dbReference type="ARBA" id="ARBA00022475"/>
    </source>
</evidence>
<evidence type="ECO:0000256" key="6">
    <source>
        <dbReference type="ARBA" id="ARBA00022679"/>
    </source>
</evidence>
<proteinExistence type="predicted"/>
<dbReference type="CDD" id="cd00075">
    <property type="entry name" value="HATPase"/>
    <property type="match status" value="1"/>
</dbReference>
<dbReference type="Pfam" id="PF02518">
    <property type="entry name" value="HATPase_c"/>
    <property type="match status" value="1"/>
</dbReference>
<dbReference type="SUPFAM" id="SSF47384">
    <property type="entry name" value="Homodimeric domain of signal transducing histidine kinase"/>
    <property type="match status" value="1"/>
</dbReference>
<dbReference type="FunFam" id="3.30.565.10:FF:000023">
    <property type="entry name" value="PAS domain-containing sensor histidine kinase"/>
    <property type="match status" value="1"/>
</dbReference>
<dbReference type="InterPro" id="IPR036890">
    <property type="entry name" value="HATPase_C_sf"/>
</dbReference>
<reference evidence="17 18" key="1">
    <citation type="submission" date="2020-04" db="EMBL/GenBank/DDBJ databases">
        <title>Sequencing and Assembly of C. fimi.</title>
        <authorList>
            <person name="Ramsey A.R."/>
        </authorList>
    </citation>
    <scope>NUCLEOTIDE SEQUENCE [LARGE SCALE GENOMIC DNA]</scope>
    <source>
        <strain evidence="17 18">SB</strain>
    </source>
</reference>